<dbReference type="Proteomes" id="UP000694906">
    <property type="component" value="Unplaced"/>
</dbReference>
<evidence type="ECO:0000313" key="3">
    <source>
        <dbReference type="RefSeq" id="XP_021116772.1"/>
    </source>
</evidence>
<accession>A0AAX6T3C7</accession>
<keyword evidence="2" id="KW-1185">Reference proteome</keyword>
<dbReference type="RefSeq" id="XP_021116772.1">
    <property type="nucleotide sequence ID" value="XM_021261113.1"/>
</dbReference>
<name>A0AAX6T3C7_HETGA</name>
<proteinExistence type="predicted"/>
<feature type="region of interest" description="Disordered" evidence="1">
    <location>
        <begin position="265"/>
        <end position="299"/>
    </location>
</feature>
<dbReference type="GeneID" id="101703359"/>
<dbReference type="CTD" id="103185790"/>
<reference evidence="3" key="1">
    <citation type="submission" date="2025-08" db="UniProtKB">
        <authorList>
            <consortium name="RefSeq"/>
        </authorList>
    </citation>
    <scope>IDENTIFICATION</scope>
</reference>
<organism evidence="2 3">
    <name type="scientific">Heterocephalus glaber</name>
    <name type="common">Naked mole rat</name>
    <dbReference type="NCBI Taxonomy" id="10181"/>
    <lineage>
        <taxon>Eukaryota</taxon>
        <taxon>Metazoa</taxon>
        <taxon>Chordata</taxon>
        <taxon>Craniata</taxon>
        <taxon>Vertebrata</taxon>
        <taxon>Euteleostomi</taxon>
        <taxon>Mammalia</taxon>
        <taxon>Eutheria</taxon>
        <taxon>Euarchontoglires</taxon>
        <taxon>Glires</taxon>
        <taxon>Rodentia</taxon>
        <taxon>Hystricomorpha</taxon>
        <taxon>Bathyergidae</taxon>
        <taxon>Heterocephalus</taxon>
    </lineage>
</organism>
<dbReference type="Pfam" id="PF14769">
    <property type="entry name" value="CLAMP"/>
    <property type="match status" value="1"/>
</dbReference>
<dbReference type="PANTHER" id="PTHR28457:SF2">
    <property type="entry name" value="SIMILAR TO 4930578I06RIK PROTEIN"/>
    <property type="match status" value="1"/>
</dbReference>
<evidence type="ECO:0000313" key="2">
    <source>
        <dbReference type="Proteomes" id="UP000694906"/>
    </source>
</evidence>
<evidence type="ECO:0000256" key="1">
    <source>
        <dbReference type="SAM" id="MobiDB-lite"/>
    </source>
</evidence>
<dbReference type="AlphaFoldDB" id="A0AAX6T3C7"/>
<gene>
    <name evidence="3" type="primary">CUNH8orf74</name>
</gene>
<dbReference type="InterPro" id="IPR032727">
    <property type="entry name" value="CLAMP"/>
</dbReference>
<dbReference type="PANTHER" id="PTHR28457">
    <property type="entry name" value="COILED-COIL DOMAIN-CONTAINING PROTEIN 189"/>
    <property type="match status" value="1"/>
</dbReference>
<sequence>MALLTPQGAKEVFQLPRQRGRGRERLRRLLHGEELGEARAARRSILRDALHDSVHFAAGKGFPWVEVARAVQFTEELLVETTGCSITEAVTILGSKLRDYRRQFSTRHLLALCDYFHNTFMRHYRLYQYALGRDRGVQLTATHLEVCTPPQPLPLAQGTHRDGWHHEQQVAALRAAATQKRDSVRLLKEALRAEEARLLEKAFARAGARGDPEPYFPPVSPQALEHLVHEAIGIQIKCLGEQLQLKVRAAFDILDLRLQRRMLSLSAPHPSRPPGPGQRGPEDSVKSRKAQKGKKARAK</sequence>
<protein>
    <submittedName>
        <fullName evidence="3">Uncharacterized protein C8orf74 homolog</fullName>
    </submittedName>
</protein>
<feature type="compositionally biased region" description="Basic residues" evidence="1">
    <location>
        <begin position="287"/>
        <end position="299"/>
    </location>
</feature>